<keyword evidence="3 10" id="KW-0055">Arginine biosynthesis</keyword>
<evidence type="ECO:0000256" key="1">
    <source>
        <dbReference type="ARBA" id="ARBA00004305"/>
    </source>
</evidence>
<dbReference type="GO" id="GO:0006526">
    <property type="term" value="P:L-arginine biosynthetic process"/>
    <property type="evidence" value="ECO:0007669"/>
    <property type="project" value="UniProtKB-UniRule"/>
</dbReference>
<comment type="function">
    <text evidence="10">Catalyzes two activities which are involved in the cyclic version of arginine biosynthesis: the synthesis of acetylglutamate from glutamate and acetyl-CoA, and of ornithine by transacetylation between acetylornithine and glutamate.</text>
</comment>
<feature type="binding site" evidence="10">
    <location>
        <position position="465"/>
    </location>
    <ligand>
        <name>substrate</name>
    </ligand>
</feature>
<feature type="binding site" evidence="10">
    <location>
        <position position="330"/>
    </location>
    <ligand>
        <name>substrate</name>
    </ligand>
</feature>
<dbReference type="Pfam" id="PF01960">
    <property type="entry name" value="ArgJ"/>
    <property type="match status" value="1"/>
</dbReference>
<feature type="chain" id="PRO_5023981700" description="Arginine biosynthesis bifunctional protein ArgJ alpha chain" evidence="10">
    <location>
        <begin position="1"/>
        <end position="238"/>
    </location>
</feature>
<feature type="binding site" evidence="10">
    <location>
        <position position="460"/>
    </location>
    <ligand>
        <name>substrate</name>
    </ligand>
</feature>
<feature type="site" description="Cleavage; by autolysis" evidence="10">
    <location>
        <begin position="238"/>
        <end position="239"/>
    </location>
</feature>
<dbReference type="UniPathway" id="UPA00068">
    <property type="reaction ID" value="UER00106"/>
</dbReference>
<feature type="site" description="Involved in the stabilization of negative charge on the oxyanion by the formation of the oxyanion hole" evidence="10">
    <location>
        <position position="151"/>
    </location>
</feature>
<comment type="subunit">
    <text evidence="10">Heterodimer of an alpha and a beta chain.</text>
</comment>
<organism evidence="11">
    <name type="scientific">Ganoderma boninense</name>
    <dbReference type="NCBI Taxonomy" id="34458"/>
    <lineage>
        <taxon>Eukaryota</taxon>
        <taxon>Fungi</taxon>
        <taxon>Dikarya</taxon>
        <taxon>Basidiomycota</taxon>
        <taxon>Agaricomycotina</taxon>
        <taxon>Agaricomycetes</taxon>
        <taxon>Polyporales</taxon>
        <taxon>Polyporaceae</taxon>
        <taxon>Ganoderma</taxon>
    </lineage>
</organism>
<evidence type="ECO:0000256" key="9">
    <source>
        <dbReference type="ARBA" id="ARBA00023315"/>
    </source>
</evidence>
<comment type="similarity">
    <text evidence="2 10">Belongs to the ArgJ family.</text>
</comment>
<dbReference type="GO" id="GO:0005759">
    <property type="term" value="C:mitochondrial matrix"/>
    <property type="evidence" value="ECO:0007669"/>
    <property type="project" value="UniProtKB-SubCell"/>
</dbReference>
<keyword evidence="5 10" id="KW-0808">Transferase</keyword>
<evidence type="ECO:0000313" key="11">
    <source>
        <dbReference type="EMBL" id="VWP00344.1"/>
    </source>
</evidence>
<name>A0A5K1K3I4_9APHY</name>
<dbReference type="HAMAP" id="MF_01106">
    <property type="entry name" value="ArgJ"/>
    <property type="match status" value="1"/>
</dbReference>
<dbReference type="NCBIfam" id="TIGR00120">
    <property type="entry name" value="ArgJ"/>
    <property type="match status" value="1"/>
</dbReference>
<proteinExistence type="inferred from homology"/>
<comment type="pathway">
    <text evidence="10">Amino-acid biosynthesis; L-arginine biosynthesis; N(2)-acetyl-L-ornithine from L-glutamate: step 1/4.</text>
</comment>
<evidence type="ECO:0000256" key="3">
    <source>
        <dbReference type="ARBA" id="ARBA00022571"/>
    </source>
</evidence>
<keyword evidence="7 10" id="KW-0496">Mitochondrion</keyword>
<evidence type="ECO:0000256" key="7">
    <source>
        <dbReference type="ARBA" id="ARBA00023128"/>
    </source>
</evidence>
<keyword evidence="8 10" id="KW-0511">Multifunctional enzyme</keyword>
<gene>
    <name evidence="11" type="primary">I1RSF7</name>
</gene>
<dbReference type="GO" id="GO:0004042">
    <property type="term" value="F:L-glutamate N-acetyltransferase activity"/>
    <property type="evidence" value="ECO:0007669"/>
    <property type="project" value="UniProtKB-UniRule"/>
</dbReference>
<evidence type="ECO:0000256" key="8">
    <source>
        <dbReference type="ARBA" id="ARBA00023268"/>
    </source>
</evidence>
<comment type="catalytic activity">
    <reaction evidence="10">
        <text>L-glutamate + acetyl-CoA = N-acetyl-L-glutamate + CoA + H(+)</text>
        <dbReference type="Rhea" id="RHEA:24292"/>
        <dbReference type="ChEBI" id="CHEBI:15378"/>
        <dbReference type="ChEBI" id="CHEBI:29985"/>
        <dbReference type="ChEBI" id="CHEBI:44337"/>
        <dbReference type="ChEBI" id="CHEBI:57287"/>
        <dbReference type="ChEBI" id="CHEBI:57288"/>
        <dbReference type="EC" id="2.3.1.1"/>
    </reaction>
</comment>
<feature type="binding site" evidence="10">
    <location>
        <position position="218"/>
    </location>
    <ligand>
        <name>substrate</name>
    </ligand>
</feature>
<dbReference type="EMBL" id="LR728388">
    <property type="protein sequence ID" value="VWP00344.1"/>
    <property type="molecule type" value="Genomic_DNA"/>
</dbReference>
<sequence>MRGLPAVFKRFSSSSTTTIVTKAIPSKSHLHSPIPDSAFPKGYALTGLHCGVKKNPELLDLGIILSTSPRPTSAAACFTRNAFKAAPVVVSQDVLERNSGRARALVVNSGCANAVTGKQGMEDAWAMVRTTDALLPSSTPSSNETLVMSTGVIGQNLPITKILDGIRSQASGTPSLGSTFSAWERAARAFMTTDTFPKLRARTFTINGKEFHLAGMDKGAGMIHPDMGPPASSGQLHATLLGCILTDAAVSPRSLQSALTYAVDRSFNSISVDGDMSTNDTIIVLANGAAVAAAEPEIDEATDPAAYEVFKQELTAFAAELAQLVVRDGEGATKFVTVTVEGAPTYKDAHAVASRISTSALVKTALFGEDANWGRVLAATGSIPLSQPINPSRVNVSFIPADGTAALPLLVNGEPEKVDEARASEIIGQEDLEIKVELGIGSESAKYWTCDFSYEYVRINGDYRT</sequence>
<dbReference type="Gene3D" id="3.10.20.340">
    <property type="entry name" value="ArgJ beta chain, C-terminal domain"/>
    <property type="match status" value="1"/>
</dbReference>
<evidence type="ECO:0000256" key="5">
    <source>
        <dbReference type="ARBA" id="ARBA00022679"/>
    </source>
</evidence>
<dbReference type="GO" id="GO:0006592">
    <property type="term" value="P:ornithine biosynthetic process"/>
    <property type="evidence" value="ECO:0007669"/>
    <property type="project" value="TreeGrafter"/>
</dbReference>
<dbReference type="FunFam" id="3.10.20.340:FF:000002">
    <property type="entry name" value="Arginine biosynthesis bifunctional protein ArgJ, mitochondrial"/>
    <property type="match status" value="1"/>
</dbReference>
<dbReference type="InterPro" id="IPR042195">
    <property type="entry name" value="ArgJ_beta_C"/>
</dbReference>
<keyword evidence="4 10" id="KW-0028">Amino-acid biosynthesis</keyword>
<dbReference type="NCBIfam" id="NF003802">
    <property type="entry name" value="PRK05388.1"/>
    <property type="match status" value="1"/>
</dbReference>
<feature type="chain" id="PRO_5023981701" description="Arginine biosynthesis bifunctional protein ArgJ beta chain" evidence="10">
    <location>
        <begin position="239"/>
        <end position="465"/>
    </location>
</feature>
<evidence type="ECO:0000256" key="2">
    <source>
        <dbReference type="ARBA" id="ARBA00006774"/>
    </source>
</evidence>
<dbReference type="Gene3D" id="3.60.70.12">
    <property type="entry name" value="L-amino peptidase D-ALA esterase/amidase"/>
    <property type="match status" value="1"/>
</dbReference>
<dbReference type="GO" id="GO:0004358">
    <property type="term" value="F:L-glutamate N-acetyltransferase activity, acting on acetyl-L-ornithine as donor"/>
    <property type="evidence" value="ECO:0007669"/>
    <property type="project" value="UniProtKB-UniRule"/>
</dbReference>
<dbReference type="FunFam" id="3.60.70.12:FF:000002">
    <property type="entry name" value="Arginine biosynthesis bifunctional protein ArgJ, mitochondrial"/>
    <property type="match status" value="1"/>
</dbReference>
<dbReference type="EC" id="2.3.1.1" evidence="10"/>
<dbReference type="InterPro" id="IPR016117">
    <property type="entry name" value="ArgJ-like_dom_sf"/>
</dbReference>
<feature type="binding site" evidence="10">
    <location>
        <position position="239"/>
    </location>
    <ligand>
        <name>substrate</name>
    </ligand>
</feature>
<comment type="subcellular location">
    <subcellularLocation>
        <location evidence="1 10">Mitochondrion matrix</location>
    </subcellularLocation>
</comment>
<feature type="binding site" evidence="10">
    <location>
        <position position="192"/>
    </location>
    <ligand>
        <name>substrate</name>
    </ligand>
</feature>
<dbReference type="InterPro" id="IPR002813">
    <property type="entry name" value="Arg_biosynth_ArgJ"/>
</dbReference>
<dbReference type="FunFam" id="3.30.2330.10:FF:000001">
    <property type="entry name" value="Arginine biosynthesis bifunctional protein ArgJ, mitochondrial"/>
    <property type="match status" value="1"/>
</dbReference>
<keyword evidence="6 10" id="KW-0068">Autocatalytic cleavage</keyword>
<comment type="pathway">
    <text evidence="10">Amino-acid biosynthesis; L-arginine biosynthesis; L-ornithine and N-acetyl-L-glutamate from L-glutamate and N(2)-acetyl-L-ornithine (cyclic): step 1/1.</text>
</comment>
<dbReference type="PANTHER" id="PTHR23100">
    <property type="entry name" value="ARGININE BIOSYNTHESIS BIFUNCTIONAL PROTEIN ARGJ"/>
    <property type="match status" value="1"/>
</dbReference>
<dbReference type="PANTHER" id="PTHR23100:SF0">
    <property type="entry name" value="ARGININE BIOSYNTHESIS BIFUNCTIONAL PROTEIN ARGJ, MITOCHONDRIAL"/>
    <property type="match status" value="1"/>
</dbReference>
<comment type="PTM">
    <text evidence="10">The alpha and beta chains are autoproteolytically processed from a single precursor protein within the mitochondrion.</text>
</comment>
<protein>
    <recommendedName>
        <fullName evidence="10">Arginine biosynthesis bifunctional protein ArgJ, mitochondrial</fullName>
    </recommendedName>
    <domain>
        <recommendedName>
            <fullName evidence="10">Glutamate N-acetyltransferase</fullName>
            <shortName evidence="10">GAT</shortName>
            <ecNumber evidence="10">2.3.1.35</ecNumber>
        </recommendedName>
        <alternativeName>
            <fullName evidence="10">Ornithine acetyltransferase</fullName>
            <shortName evidence="10">OATase</shortName>
        </alternativeName>
        <alternativeName>
            <fullName evidence="10">Ornithine transacetylase</fullName>
        </alternativeName>
    </domain>
    <domain>
        <recommendedName>
            <fullName evidence="10">Amino-acid acetyltransferase</fullName>
            <ecNumber evidence="10">2.3.1.1</ecNumber>
        </recommendedName>
        <alternativeName>
            <fullName evidence="10">N-acetylglutamate synthase</fullName>
            <shortName evidence="10">AGS</shortName>
        </alternativeName>
    </domain>
    <component>
        <recommendedName>
            <fullName evidence="10">Arginine biosynthesis bifunctional protein ArgJ alpha chain</fullName>
        </recommendedName>
    </component>
    <component>
        <recommendedName>
            <fullName evidence="10">Arginine biosynthesis bifunctional protein ArgJ beta chain</fullName>
        </recommendedName>
    </component>
</protein>
<evidence type="ECO:0000256" key="6">
    <source>
        <dbReference type="ARBA" id="ARBA00022813"/>
    </source>
</evidence>
<feature type="site" description="Involved in the stabilization of negative charge on the oxyanion by the formation of the oxyanion hole" evidence="10">
    <location>
        <position position="150"/>
    </location>
</feature>
<dbReference type="EC" id="2.3.1.35" evidence="10"/>
<keyword evidence="9 10" id="KW-0012">Acyltransferase</keyword>
<reference evidence="11" key="1">
    <citation type="submission" date="2019-10" db="EMBL/GenBank/DDBJ databases">
        <authorList>
            <person name="Nor Muhammad N."/>
        </authorList>
    </citation>
    <scope>NUCLEOTIDE SEQUENCE</scope>
</reference>
<evidence type="ECO:0000256" key="4">
    <source>
        <dbReference type="ARBA" id="ARBA00022605"/>
    </source>
</evidence>
<feature type="active site" description="Nucleophile" evidence="10">
    <location>
        <position position="239"/>
    </location>
</feature>
<evidence type="ECO:0000256" key="10">
    <source>
        <dbReference type="HAMAP-Rule" id="MF_03124"/>
    </source>
</evidence>
<comment type="catalytic activity">
    <reaction evidence="10">
        <text>N(2)-acetyl-L-ornithine + L-glutamate = N-acetyl-L-glutamate + L-ornithine</text>
        <dbReference type="Rhea" id="RHEA:15349"/>
        <dbReference type="ChEBI" id="CHEBI:29985"/>
        <dbReference type="ChEBI" id="CHEBI:44337"/>
        <dbReference type="ChEBI" id="CHEBI:46911"/>
        <dbReference type="ChEBI" id="CHEBI:57805"/>
        <dbReference type="EC" id="2.3.1.35"/>
    </reaction>
</comment>
<accession>A0A5K1K3I4</accession>
<dbReference type="Gene3D" id="3.30.2330.10">
    <property type="entry name" value="arginine biosynthesis bifunctional protein suprefamily"/>
    <property type="match status" value="1"/>
</dbReference>
<dbReference type="SUPFAM" id="SSF56266">
    <property type="entry name" value="DmpA/ArgJ-like"/>
    <property type="match status" value="1"/>
</dbReference>
<dbReference type="CDD" id="cd02152">
    <property type="entry name" value="OAT"/>
    <property type="match status" value="1"/>
</dbReference>
<dbReference type="AlphaFoldDB" id="A0A5K1K3I4"/>